<keyword evidence="16" id="KW-1185">Reference proteome</keyword>
<dbReference type="CDD" id="cd18084">
    <property type="entry name" value="RsmE-like"/>
    <property type="match status" value="1"/>
</dbReference>
<dbReference type="Proteomes" id="UP001523566">
    <property type="component" value="Unassembled WGS sequence"/>
</dbReference>
<organism evidence="15 16">
    <name type="scientific">Aequitasia blattaphilus</name>
    <dbReference type="NCBI Taxonomy" id="2949332"/>
    <lineage>
        <taxon>Bacteria</taxon>
        <taxon>Bacillati</taxon>
        <taxon>Bacillota</taxon>
        <taxon>Clostridia</taxon>
        <taxon>Lachnospirales</taxon>
        <taxon>Lachnospiraceae</taxon>
        <taxon>Aequitasia</taxon>
    </lineage>
</organism>
<dbReference type="Pfam" id="PF04452">
    <property type="entry name" value="Methyltrans_RNA"/>
    <property type="match status" value="1"/>
</dbReference>
<keyword evidence="5 12" id="KW-0963">Cytoplasm</keyword>
<evidence type="ECO:0000256" key="6">
    <source>
        <dbReference type="ARBA" id="ARBA00022552"/>
    </source>
</evidence>
<evidence type="ECO:0000256" key="1">
    <source>
        <dbReference type="ARBA" id="ARBA00004496"/>
    </source>
</evidence>
<evidence type="ECO:0000256" key="2">
    <source>
        <dbReference type="ARBA" id="ARBA00005528"/>
    </source>
</evidence>
<dbReference type="InterPro" id="IPR029026">
    <property type="entry name" value="tRNA_m1G_MTases_N"/>
</dbReference>
<sequence>MNHFFVKPSQVEGKEINIFMPDVKHIAHVLRMREGEELSVSDETFFYLCQIKEIEKERVSCVILEKKEIDTEAGAEFVLFQGLPKGDKMDLIVQKAVELGVAKIIPLKTRRAVVRLDEKKAKKKQNRWQEIAKGAAKQSKRGYIPEVLEPMSFKEGINYAQALDRNLVPYEEATDIEETKEVFRSLVRGQKIGIFIGPEGGFEEEEIEMLKEIHGEVITLGKRILRTETAGLMVLSVLMFSLEGEA</sequence>
<keyword evidence="8 12" id="KW-0808">Transferase</keyword>
<dbReference type="RefSeq" id="WP_262065567.1">
    <property type="nucleotide sequence ID" value="NZ_JAMXOD010000005.1"/>
</dbReference>
<evidence type="ECO:0000256" key="11">
    <source>
        <dbReference type="ARBA" id="ARBA00047944"/>
    </source>
</evidence>
<evidence type="ECO:0000256" key="5">
    <source>
        <dbReference type="ARBA" id="ARBA00022490"/>
    </source>
</evidence>
<dbReference type="NCBIfam" id="TIGR00046">
    <property type="entry name" value="RsmE family RNA methyltransferase"/>
    <property type="match status" value="1"/>
</dbReference>
<evidence type="ECO:0000256" key="9">
    <source>
        <dbReference type="ARBA" id="ARBA00022691"/>
    </source>
</evidence>
<feature type="domain" description="Ribosomal RNA small subunit methyltransferase E methyltransferase" evidence="13">
    <location>
        <begin position="76"/>
        <end position="239"/>
    </location>
</feature>
<dbReference type="PANTHER" id="PTHR30027">
    <property type="entry name" value="RIBOSOMAL RNA SMALL SUBUNIT METHYLTRANSFERASE E"/>
    <property type="match status" value="1"/>
</dbReference>
<evidence type="ECO:0000313" key="16">
    <source>
        <dbReference type="Proteomes" id="UP001523566"/>
    </source>
</evidence>
<feature type="domain" description="Ribosomal RNA small subunit methyltransferase E PUA-like" evidence="14">
    <location>
        <begin position="22"/>
        <end position="64"/>
    </location>
</feature>
<dbReference type="GO" id="GO:0032259">
    <property type="term" value="P:methylation"/>
    <property type="evidence" value="ECO:0007669"/>
    <property type="project" value="UniProtKB-KW"/>
</dbReference>
<dbReference type="GO" id="GO:0008168">
    <property type="term" value="F:methyltransferase activity"/>
    <property type="evidence" value="ECO:0007669"/>
    <property type="project" value="UniProtKB-KW"/>
</dbReference>
<comment type="function">
    <text evidence="10 12">Specifically methylates the N3 position of the uracil ring of uridine 1498 (m3U1498) in 16S rRNA. Acts on the fully assembled 30S ribosomal subunit.</text>
</comment>
<comment type="similarity">
    <text evidence="2 12">Belongs to the RNA methyltransferase RsmE family.</text>
</comment>
<evidence type="ECO:0000259" key="13">
    <source>
        <dbReference type="Pfam" id="PF04452"/>
    </source>
</evidence>
<evidence type="ECO:0000256" key="7">
    <source>
        <dbReference type="ARBA" id="ARBA00022603"/>
    </source>
</evidence>
<keyword evidence="6 12" id="KW-0698">rRNA processing</keyword>
<evidence type="ECO:0000256" key="12">
    <source>
        <dbReference type="PIRNR" id="PIRNR015601"/>
    </source>
</evidence>
<accession>A0ABT1E7H6</accession>
<dbReference type="NCBIfam" id="NF008692">
    <property type="entry name" value="PRK11713.1-5"/>
    <property type="match status" value="1"/>
</dbReference>
<dbReference type="InterPro" id="IPR029028">
    <property type="entry name" value="Alpha/beta_knot_MTases"/>
</dbReference>
<dbReference type="SUPFAM" id="SSF75217">
    <property type="entry name" value="alpha/beta knot"/>
    <property type="match status" value="1"/>
</dbReference>
<dbReference type="InterPro" id="IPR046886">
    <property type="entry name" value="RsmE_MTase_dom"/>
</dbReference>
<gene>
    <name evidence="15" type="ORF">NK125_05040</name>
</gene>
<keyword evidence="9 12" id="KW-0949">S-adenosyl-L-methionine</keyword>
<dbReference type="InterPro" id="IPR006700">
    <property type="entry name" value="RsmE"/>
</dbReference>
<dbReference type="PANTHER" id="PTHR30027:SF3">
    <property type="entry name" value="16S RRNA (URACIL(1498)-N(3))-METHYLTRANSFERASE"/>
    <property type="match status" value="1"/>
</dbReference>
<dbReference type="SUPFAM" id="SSF88697">
    <property type="entry name" value="PUA domain-like"/>
    <property type="match status" value="1"/>
</dbReference>
<dbReference type="Gene3D" id="3.40.1280.10">
    <property type="match status" value="1"/>
</dbReference>
<evidence type="ECO:0000256" key="3">
    <source>
        <dbReference type="ARBA" id="ARBA00012328"/>
    </source>
</evidence>
<dbReference type="InterPro" id="IPR046887">
    <property type="entry name" value="RsmE_PUA-like"/>
</dbReference>
<name>A0ABT1E7H6_9FIRM</name>
<dbReference type="Pfam" id="PF20260">
    <property type="entry name" value="PUA_4"/>
    <property type="match status" value="1"/>
</dbReference>
<evidence type="ECO:0000256" key="8">
    <source>
        <dbReference type="ARBA" id="ARBA00022679"/>
    </source>
</evidence>
<evidence type="ECO:0000256" key="10">
    <source>
        <dbReference type="ARBA" id="ARBA00025699"/>
    </source>
</evidence>
<dbReference type="InterPro" id="IPR015947">
    <property type="entry name" value="PUA-like_sf"/>
</dbReference>
<protein>
    <recommendedName>
        <fullName evidence="4 12">Ribosomal RNA small subunit methyltransferase E</fullName>
        <ecNumber evidence="3 12">2.1.1.193</ecNumber>
    </recommendedName>
</protein>
<reference evidence="15 16" key="1">
    <citation type="journal article" date="2022" name="Genome Biol. Evol.">
        <title>Host diet, physiology and behaviors set the stage for Lachnospiraceae cladogenesis.</title>
        <authorList>
            <person name="Vera-Ponce De Leon A."/>
            <person name="Schneider M."/>
            <person name="Jahnes B.C."/>
            <person name="Sadowski V."/>
            <person name="Camuy-Velez L.A."/>
            <person name="Duan J."/>
            <person name="Sabree Z.L."/>
        </authorList>
    </citation>
    <scope>NUCLEOTIDE SEQUENCE [LARGE SCALE GENOMIC DNA]</scope>
    <source>
        <strain evidence="15 16">PAL113</strain>
    </source>
</reference>
<evidence type="ECO:0000313" key="15">
    <source>
        <dbReference type="EMBL" id="MCP1101780.1"/>
    </source>
</evidence>
<dbReference type="EC" id="2.1.1.193" evidence="3 12"/>
<evidence type="ECO:0000256" key="4">
    <source>
        <dbReference type="ARBA" id="ARBA00013673"/>
    </source>
</evidence>
<evidence type="ECO:0000259" key="14">
    <source>
        <dbReference type="Pfam" id="PF20260"/>
    </source>
</evidence>
<dbReference type="PIRSF" id="PIRSF015601">
    <property type="entry name" value="MTase_slr0722"/>
    <property type="match status" value="1"/>
</dbReference>
<comment type="catalytic activity">
    <reaction evidence="11 12">
        <text>uridine(1498) in 16S rRNA + S-adenosyl-L-methionine = N(3)-methyluridine(1498) in 16S rRNA + S-adenosyl-L-homocysteine + H(+)</text>
        <dbReference type="Rhea" id="RHEA:42920"/>
        <dbReference type="Rhea" id="RHEA-COMP:10283"/>
        <dbReference type="Rhea" id="RHEA-COMP:10284"/>
        <dbReference type="ChEBI" id="CHEBI:15378"/>
        <dbReference type="ChEBI" id="CHEBI:57856"/>
        <dbReference type="ChEBI" id="CHEBI:59789"/>
        <dbReference type="ChEBI" id="CHEBI:65315"/>
        <dbReference type="ChEBI" id="CHEBI:74502"/>
        <dbReference type="EC" id="2.1.1.193"/>
    </reaction>
</comment>
<comment type="subcellular location">
    <subcellularLocation>
        <location evidence="1 12">Cytoplasm</location>
    </subcellularLocation>
</comment>
<comment type="caution">
    <text evidence="15">The sequence shown here is derived from an EMBL/GenBank/DDBJ whole genome shotgun (WGS) entry which is preliminary data.</text>
</comment>
<dbReference type="Gene3D" id="2.40.240.20">
    <property type="entry name" value="Hypothetical PUA domain-like, domain 1"/>
    <property type="match status" value="1"/>
</dbReference>
<dbReference type="EMBL" id="JAMZFW010000005">
    <property type="protein sequence ID" value="MCP1101780.1"/>
    <property type="molecule type" value="Genomic_DNA"/>
</dbReference>
<keyword evidence="7 12" id="KW-0489">Methyltransferase</keyword>
<proteinExistence type="inferred from homology"/>